<proteinExistence type="predicted"/>
<organism evidence="1 2">
    <name type="scientific">Dendrobium chrysotoxum</name>
    <name type="common">Orchid</name>
    <dbReference type="NCBI Taxonomy" id="161865"/>
    <lineage>
        <taxon>Eukaryota</taxon>
        <taxon>Viridiplantae</taxon>
        <taxon>Streptophyta</taxon>
        <taxon>Embryophyta</taxon>
        <taxon>Tracheophyta</taxon>
        <taxon>Spermatophyta</taxon>
        <taxon>Magnoliopsida</taxon>
        <taxon>Liliopsida</taxon>
        <taxon>Asparagales</taxon>
        <taxon>Orchidaceae</taxon>
        <taxon>Epidendroideae</taxon>
        <taxon>Malaxideae</taxon>
        <taxon>Dendrobiinae</taxon>
        <taxon>Dendrobium</taxon>
    </lineage>
</organism>
<comment type="caution">
    <text evidence="1">The sequence shown here is derived from an EMBL/GenBank/DDBJ whole genome shotgun (WGS) entry which is preliminary data.</text>
</comment>
<sequence>MSKCHQKPECPLDVEELLDIRQKQPTGAELVNEIRRQANDFITSQSITSSIIVSVTVNSTDVSNNISIMINNVK</sequence>
<evidence type="ECO:0000313" key="2">
    <source>
        <dbReference type="Proteomes" id="UP000775213"/>
    </source>
</evidence>
<dbReference type="Proteomes" id="UP000775213">
    <property type="component" value="Unassembled WGS sequence"/>
</dbReference>
<dbReference type="AlphaFoldDB" id="A0AAV7HIN1"/>
<dbReference type="EMBL" id="JAGFBR010000005">
    <property type="protein sequence ID" value="KAH0467363.1"/>
    <property type="molecule type" value="Genomic_DNA"/>
</dbReference>
<reference evidence="1 2" key="1">
    <citation type="journal article" date="2021" name="Hortic Res">
        <title>Chromosome-scale assembly of the Dendrobium chrysotoxum genome enhances the understanding of orchid evolution.</title>
        <authorList>
            <person name="Zhang Y."/>
            <person name="Zhang G.Q."/>
            <person name="Zhang D."/>
            <person name="Liu X.D."/>
            <person name="Xu X.Y."/>
            <person name="Sun W.H."/>
            <person name="Yu X."/>
            <person name="Zhu X."/>
            <person name="Wang Z.W."/>
            <person name="Zhao X."/>
            <person name="Zhong W.Y."/>
            <person name="Chen H."/>
            <person name="Yin W.L."/>
            <person name="Huang T."/>
            <person name="Niu S.C."/>
            <person name="Liu Z.J."/>
        </authorList>
    </citation>
    <scope>NUCLEOTIDE SEQUENCE [LARGE SCALE GENOMIC DNA]</scope>
    <source>
        <strain evidence="1">Lindl</strain>
    </source>
</reference>
<gene>
    <name evidence="1" type="ORF">IEQ34_004601</name>
</gene>
<evidence type="ECO:0000313" key="1">
    <source>
        <dbReference type="EMBL" id="KAH0467363.1"/>
    </source>
</evidence>
<accession>A0AAV7HIN1</accession>
<protein>
    <submittedName>
        <fullName evidence="1">Uncharacterized protein</fullName>
    </submittedName>
</protein>
<name>A0AAV7HIN1_DENCH</name>
<keyword evidence="2" id="KW-1185">Reference proteome</keyword>